<accession>G8QWD4</accession>
<protein>
    <recommendedName>
        <fullName evidence="3">DUF1413 domain-containing protein</fullName>
    </recommendedName>
</protein>
<dbReference type="Proteomes" id="UP000005632">
    <property type="component" value="Chromosome"/>
</dbReference>
<reference evidence="1 2" key="1">
    <citation type="submission" date="2011-11" db="EMBL/GenBank/DDBJ databases">
        <title>Complete sequence of Spirochaeta sp. grapes.</title>
        <authorList>
            <consortium name="US DOE Joint Genome Institute"/>
            <person name="Lucas S."/>
            <person name="Han J."/>
            <person name="Lapidus A."/>
            <person name="Cheng J.-F."/>
            <person name="Goodwin L."/>
            <person name="Pitluck S."/>
            <person name="Peters L."/>
            <person name="Ovchinnikova G."/>
            <person name="Munk A.C."/>
            <person name="Detter J.C."/>
            <person name="Han C."/>
            <person name="Tapia R."/>
            <person name="Land M."/>
            <person name="Hauser L."/>
            <person name="Kyrpides N."/>
            <person name="Ivanova N."/>
            <person name="Pagani I."/>
            <person name="Ritalahtilisa K."/>
            <person name="Loeffler F."/>
            <person name="Woyke T."/>
        </authorList>
    </citation>
    <scope>NUCLEOTIDE SEQUENCE [LARGE SCALE GENOMIC DNA]</scope>
    <source>
        <strain evidence="2">ATCC BAA-1885 / DSM 22778 / Grapes</strain>
    </source>
</reference>
<dbReference type="Pfam" id="PF07205">
    <property type="entry name" value="DUF1413"/>
    <property type="match status" value="1"/>
</dbReference>
<evidence type="ECO:0000313" key="1">
    <source>
        <dbReference type="EMBL" id="AEV29432.1"/>
    </source>
</evidence>
<dbReference type="AlphaFoldDB" id="G8QWD4"/>
<name>G8QWD4_SPHPG</name>
<keyword evidence="2" id="KW-1185">Reference proteome</keyword>
<dbReference type="KEGG" id="sgp:SpiGrapes_1625"/>
<sequence>MDDVDSLLKTALSEAKNLQEGESFLLKDLFKGYLWNRISRGDRLLIGSLFLRYVSSHDCHIAVIHKGASGQQRYQKN</sequence>
<dbReference type="EMBL" id="CP003155">
    <property type="protein sequence ID" value="AEV29432.1"/>
    <property type="molecule type" value="Genomic_DNA"/>
</dbReference>
<dbReference type="OrthoDB" id="371017at2"/>
<evidence type="ECO:0000313" key="2">
    <source>
        <dbReference type="Proteomes" id="UP000005632"/>
    </source>
</evidence>
<dbReference type="eggNOG" id="ENOG5033359">
    <property type="taxonomic scope" value="Bacteria"/>
</dbReference>
<dbReference type="STRING" id="158190.SpiGrapes_1625"/>
<evidence type="ECO:0008006" key="3">
    <source>
        <dbReference type="Google" id="ProtNLM"/>
    </source>
</evidence>
<proteinExistence type="predicted"/>
<dbReference type="RefSeq" id="WP_014270280.1">
    <property type="nucleotide sequence ID" value="NC_016633.1"/>
</dbReference>
<dbReference type="HOGENOM" id="CLU_182255_0_0_12"/>
<dbReference type="InterPro" id="IPR010813">
    <property type="entry name" value="DUF1413"/>
</dbReference>
<organism evidence="1 2">
    <name type="scientific">Sphaerochaeta pleomorpha (strain ATCC BAA-1885 / DSM 22778 / Grapes)</name>
    <dbReference type="NCBI Taxonomy" id="158190"/>
    <lineage>
        <taxon>Bacteria</taxon>
        <taxon>Pseudomonadati</taxon>
        <taxon>Spirochaetota</taxon>
        <taxon>Spirochaetia</taxon>
        <taxon>Spirochaetales</taxon>
        <taxon>Sphaerochaetaceae</taxon>
        <taxon>Sphaerochaeta</taxon>
    </lineage>
</organism>
<gene>
    <name evidence="1" type="ordered locus">SpiGrapes_1625</name>
</gene>